<reference evidence="1 2" key="1">
    <citation type="submission" date="2021-06" db="EMBL/GenBank/DDBJ databases">
        <authorList>
            <person name="Kallberg Y."/>
            <person name="Tangrot J."/>
            <person name="Rosling A."/>
        </authorList>
    </citation>
    <scope>NUCLEOTIDE SEQUENCE [LARGE SCALE GENOMIC DNA]</scope>
    <source>
        <strain evidence="1 2">120-4 pot B 10/14</strain>
    </source>
</reference>
<organism evidence="1 2">
    <name type="scientific">Gigaspora margarita</name>
    <dbReference type="NCBI Taxonomy" id="4874"/>
    <lineage>
        <taxon>Eukaryota</taxon>
        <taxon>Fungi</taxon>
        <taxon>Fungi incertae sedis</taxon>
        <taxon>Mucoromycota</taxon>
        <taxon>Glomeromycotina</taxon>
        <taxon>Glomeromycetes</taxon>
        <taxon>Diversisporales</taxon>
        <taxon>Gigasporaceae</taxon>
        <taxon>Gigaspora</taxon>
    </lineage>
</organism>
<feature type="non-terminal residue" evidence="1">
    <location>
        <position position="146"/>
    </location>
</feature>
<gene>
    <name evidence="1" type="ORF">GMARGA_LOCUS35456</name>
</gene>
<name>A0ABN7WV49_GIGMA</name>
<evidence type="ECO:0000313" key="1">
    <source>
        <dbReference type="EMBL" id="CAG8841488.1"/>
    </source>
</evidence>
<protein>
    <submittedName>
        <fullName evidence="1">19773_t:CDS:1</fullName>
    </submittedName>
</protein>
<dbReference type="Proteomes" id="UP000789901">
    <property type="component" value="Unassembled WGS sequence"/>
</dbReference>
<sequence>RNPDTQAKLSGVHIRYIWAKCGRCRARMREKKRTHSFKPFNTLSKSMKEKHSRTFSKQVGIAFKKQIPKFYNPMDQPILQELRFSVQDKNYVVNYHNENRDEKNKHIEAVTEIVDQTLDINDQKIEEEMMQYIVIHIRVSGDGRNL</sequence>
<comment type="caution">
    <text evidence="1">The sequence shown here is derived from an EMBL/GenBank/DDBJ whole genome shotgun (WGS) entry which is preliminary data.</text>
</comment>
<evidence type="ECO:0000313" key="2">
    <source>
        <dbReference type="Proteomes" id="UP000789901"/>
    </source>
</evidence>
<feature type="non-terminal residue" evidence="1">
    <location>
        <position position="1"/>
    </location>
</feature>
<accession>A0ABN7WV49</accession>
<keyword evidence="2" id="KW-1185">Reference proteome</keyword>
<proteinExistence type="predicted"/>
<dbReference type="EMBL" id="CAJVQB010066001">
    <property type="protein sequence ID" value="CAG8841488.1"/>
    <property type="molecule type" value="Genomic_DNA"/>
</dbReference>